<dbReference type="Proteomes" id="UP000016933">
    <property type="component" value="Unassembled WGS sequence"/>
</dbReference>
<accession>N1PNL6</accession>
<sequence>MSSPSYSEQDPVSLSSPSTDSRGDLVFPFDDPVTPQTEQYPFEFTFGSELTQDWPQVHDHGIDDYGNDRIAKASQLGDFERDFSATTSGCDRSEGSWLEGNGIHEATLYMTSEPFPHRILAEQHASTIRPSAQVICNRCQLITTITAQPGHQCVTIPVPAYCEACLMAVTMEHDDHTLQRSVPIPKQQHRRSGPAPVAKPVFRCDIDGCTTTCKRSHDLSRHKLRQHRLSGVYYQCDACGTIIYRDDKMRQHCRKQHGQNFGDEQYGEVAE</sequence>
<evidence type="ECO:0000313" key="4">
    <source>
        <dbReference type="Proteomes" id="UP000016933"/>
    </source>
</evidence>
<evidence type="ECO:0000256" key="1">
    <source>
        <dbReference type="SAM" id="MobiDB-lite"/>
    </source>
</evidence>
<keyword evidence="4" id="KW-1185">Reference proteome</keyword>
<dbReference type="SMART" id="SM00355">
    <property type="entry name" value="ZnF_C2H2"/>
    <property type="match status" value="2"/>
</dbReference>
<dbReference type="PROSITE" id="PS00028">
    <property type="entry name" value="ZINC_FINGER_C2H2_1"/>
    <property type="match status" value="2"/>
</dbReference>
<feature type="domain" description="C2H2-type" evidence="2">
    <location>
        <begin position="236"/>
        <end position="257"/>
    </location>
</feature>
<protein>
    <recommendedName>
        <fullName evidence="2">C2H2-type domain-containing protein</fullName>
    </recommendedName>
</protein>
<dbReference type="Gene3D" id="3.30.160.60">
    <property type="entry name" value="Classic Zinc Finger"/>
    <property type="match status" value="1"/>
</dbReference>
<feature type="domain" description="C2H2-type" evidence="2">
    <location>
        <begin position="204"/>
        <end position="227"/>
    </location>
</feature>
<reference evidence="3 4" key="2">
    <citation type="journal article" date="2012" name="PLoS Pathog.">
        <title>Diverse lifestyles and strategies of plant pathogenesis encoded in the genomes of eighteen Dothideomycetes fungi.</title>
        <authorList>
            <person name="Ohm R.A."/>
            <person name="Feau N."/>
            <person name="Henrissat B."/>
            <person name="Schoch C.L."/>
            <person name="Horwitz B.A."/>
            <person name="Barry K.W."/>
            <person name="Condon B.J."/>
            <person name="Copeland A.C."/>
            <person name="Dhillon B."/>
            <person name="Glaser F."/>
            <person name="Hesse C.N."/>
            <person name="Kosti I."/>
            <person name="LaButti K."/>
            <person name="Lindquist E.A."/>
            <person name="Lucas S."/>
            <person name="Salamov A.A."/>
            <person name="Bradshaw R.E."/>
            <person name="Ciuffetti L."/>
            <person name="Hamelin R.C."/>
            <person name="Kema G.H.J."/>
            <person name="Lawrence C."/>
            <person name="Scott J.A."/>
            <person name="Spatafora J.W."/>
            <person name="Turgeon B.G."/>
            <person name="de Wit P.J.G.M."/>
            <person name="Zhong S."/>
            <person name="Goodwin S.B."/>
            <person name="Grigoriev I.V."/>
        </authorList>
    </citation>
    <scope>NUCLEOTIDE SEQUENCE [LARGE SCALE GENOMIC DNA]</scope>
    <source>
        <strain evidence="4">NZE10 / CBS 128990</strain>
    </source>
</reference>
<dbReference type="EMBL" id="KB446539">
    <property type="protein sequence ID" value="EME43980.1"/>
    <property type="molecule type" value="Genomic_DNA"/>
</dbReference>
<dbReference type="AlphaFoldDB" id="N1PNL6"/>
<feature type="region of interest" description="Disordered" evidence="1">
    <location>
        <begin position="1"/>
        <end position="27"/>
    </location>
</feature>
<feature type="compositionally biased region" description="Polar residues" evidence="1">
    <location>
        <begin position="1"/>
        <end position="20"/>
    </location>
</feature>
<reference evidence="4" key="1">
    <citation type="journal article" date="2012" name="PLoS Genet.">
        <title>The genomes of the fungal plant pathogens Cladosporium fulvum and Dothistroma septosporum reveal adaptation to different hosts and lifestyles but also signatures of common ancestry.</title>
        <authorList>
            <person name="de Wit P.J.G.M."/>
            <person name="van der Burgt A."/>
            <person name="Oekmen B."/>
            <person name="Stergiopoulos I."/>
            <person name="Abd-Elsalam K.A."/>
            <person name="Aerts A.L."/>
            <person name="Bahkali A.H."/>
            <person name="Beenen H.G."/>
            <person name="Chettri P."/>
            <person name="Cox M.P."/>
            <person name="Datema E."/>
            <person name="de Vries R.P."/>
            <person name="Dhillon B."/>
            <person name="Ganley A.R."/>
            <person name="Griffiths S.A."/>
            <person name="Guo Y."/>
            <person name="Hamelin R.C."/>
            <person name="Henrissat B."/>
            <person name="Kabir M.S."/>
            <person name="Jashni M.K."/>
            <person name="Kema G."/>
            <person name="Klaubauf S."/>
            <person name="Lapidus A."/>
            <person name="Levasseur A."/>
            <person name="Lindquist E."/>
            <person name="Mehrabi R."/>
            <person name="Ohm R.A."/>
            <person name="Owen T.J."/>
            <person name="Salamov A."/>
            <person name="Schwelm A."/>
            <person name="Schijlen E."/>
            <person name="Sun H."/>
            <person name="van den Burg H.A."/>
            <person name="van Ham R.C.H.J."/>
            <person name="Zhang S."/>
            <person name="Goodwin S.B."/>
            <person name="Grigoriev I.V."/>
            <person name="Collemare J."/>
            <person name="Bradshaw R.E."/>
        </authorList>
    </citation>
    <scope>NUCLEOTIDE SEQUENCE [LARGE SCALE GENOMIC DNA]</scope>
    <source>
        <strain evidence="4">NZE10 / CBS 128990</strain>
    </source>
</reference>
<proteinExistence type="predicted"/>
<evidence type="ECO:0000313" key="3">
    <source>
        <dbReference type="EMBL" id="EME43980.1"/>
    </source>
</evidence>
<dbReference type="InterPro" id="IPR013087">
    <property type="entry name" value="Znf_C2H2_type"/>
</dbReference>
<dbReference type="HOGENOM" id="CLU_1026816_0_0_1"/>
<gene>
    <name evidence="3" type="ORF">DOTSEDRAFT_24084</name>
</gene>
<dbReference type="OrthoDB" id="3465479at2759"/>
<name>N1PNL6_DOTSN</name>
<organism evidence="3 4">
    <name type="scientific">Dothistroma septosporum (strain NZE10 / CBS 128990)</name>
    <name type="common">Red band needle blight fungus</name>
    <name type="synonym">Mycosphaerella pini</name>
    <dbReference type="NCBI Taxonomy" id="675120"/>
    <lineage>
        <taxon>Eukaryota</taxon>
        <taxon>Fungi</taxon>
        <taxon>Dikarya</taxon>
        <taxon>Ascomycota</taxon>
        <taxon>Pezizomycotina</taxon>
        <taxon>Dothideomycetes</taxon>
        <taxon>Dothideomycetidae</taxon>
        <taxon>Mycosphaerellales</taxon>
        <taxon>Mycosphaerellaceae</taxon>
        <taxon>Dothistroma</taxon>
    </lineage>
</organism>
<evidence type="ECO:0000259" key="2">
    <source>
        <dbReference type="PROSITE" id="PS00028"/>
    </source>
</evidence>